<dbReference type="InterPro" id="IPR052224">
    <property type="entry name" value="THAP_domain_protein"/>
</dbReference>
<evidence type="ECO:0000256" key="5">
    <source>
        <dbReference type="PROSITE-ProRule" id="PRU00309"/>
    </source>
</evidence>
<name>A0ABQ8S533_PERAM</name>
<keyword evidence="1" id="KW-0479">Metal-binding</keyword>
<comment type="caution">
    <text evidence="8">The sequence shown here is derived from an EMBL/GenBank/DDBJ whole genome shotgun (WGS) entry which is preliminary data.</text>
</comment>
<keyword evidence="9" id="KW-1185">Reference proteome</keyword>
<sequence>MPSSCVVPGCKSNYASSIKTEGYVRSFKFPKQIALREEWTRAIPRANWKPNDRCIVCIKHFRDSDLITVEKYVDKDGKQCERVLGTPILSESAVPKLFPGLPSYLSINESVKRKSPKERRKEVEKRLKTAEEDEKRRVEEENKVTSYENLLLNSSASFSPSCLDKTLSKNSTSADREGGVAKSKASAFTRDSLVSTQRRVYGEVAPDAKSVRLWFNKLLTTGSVLKQSGGARRSETEEKCAADASLWSAAPHTSEHVVVANDGGAGDETRTRVICHLSSSSPDPFSRCGDSDRTPVCGAICNEETSNFIIGNTTAVCTLLSRRKRSLAEVARIKMKRLETLDSRRGAAGGGVKLTRKASETRLAAPGEEVASSYSPCLWFRSGSTRGGSDFSNDCVHVIESEMFLKIRAAK</sequence>
<evidence type="ECO:0000256" key="1">
    <source>
        <dbReference type="ARBA" id="ARBA00022723"/>
    </source>
</evidence>
<dbReference type="SUPFAM" id="SSF57716">
    <property type="entry name" value="Glucocorticoid receptor-like (DNA-binding domain)"/>
    <property type="match status" value="1"/>
</dbReference>
<dbReference type="Pfam" id="PF05485">
    <property type="entry name" value="THAP"/>
    <property type="match status" value="1"/>
</dbReference>
<evidence type="ECO:0000256" key="4">
    <source>
        <dbReference type="ARBA" id="ARBA00023125"/>
    </source>
</evidence>
<evidence type="ECO:0000256" key="6">
    <source>
        <dbReference type="SAM" id="MobiDB-lite"/>
    </source>
</evidence>
<accession>A0ABQ8S533</accession>
<dbReference type="SMART" id="SM00980">
    <property type="entry name" value="THAP"/>
    <property type="match status" value="1"/>
</dbReference>
<keyword evidence="3" id="KW-0862">Zinc</keyword>
<dbReference type="PANTHER" id="PTHR46927">
    <property type="entry name" value="AGAP005574-PA"/>
    <property type="match status" value="1"/>
</dbReference>
<dbReference type="EMBL" id="JAJSOF020000036">
    <property type="protein sequence ID" value="KAJ4428989.1"/>
    <property type="molecule type" value="Genomic_DNA"/>
</dbReference>
<evidence type="ECO:0000313" key="9">
    <source>
        <dbReference type="Proteomes" id="UP001148838"/>
    </source>
</evidence>
<feature type="domain" description="THAP-type" evidence="7">
    <location>
        <begin position="1"/>
        <end position="98"/>
    </location>
</feature>
<keyword evidence="4 5" id="KW-0238">DNA-binding</keyword>
<dbReference type="InterPro" id="IPR006612">
    <property type="entry name" value="THAP_Znf"/>
</dbReference>
<dbReference type="PROSITE" id="PS50950">
    <property type="entry name" value="ZF_THAP"/>
    <property type="match status" value="1"/>
</dbReference>
<dbReference type="PANTHER" id="PTHR46927:SF3">
    <property type="entry name" value="THAP-TYPE DOMAIN-CONTAINING PROTEIN"/>
    <property type="match status" value="1"/>
</dbReference>
<protein>
    <recommendedName>
        <fullName evidence="7">THAP-type domain-containing protein</fullName>
    </recommendedName>
</protein>
<feature type="compositionally biased region" description="Basic and acidic residues" evidence="6">
    <location>
        <begin position="119"/>
        <end position="138"/>
    </location>
</feature>
<feature type="region of interest" description="Disordered" evidence="6">
    <location>
        <begin position="115"/>
        <end position="138"/>
    </location>
</feature>
<evidence type="ECO:0000259" key="7">
    <source>
        <dbReference type="PROSITE" id="PS50950"/>
    </source>
</evidence>
<evidence type="ECO:0000256" key="2">
    <source>
        <dbReference type="ARBA" id="ARBA00022771"/>
    </source>
</evidence>
<gene>
    <name evidence="8" type="ORF">ANN_25985</name>
</gene>
<evidence type="ECO:0000256" key="3">
    <source>
        <dbReference type="ARBA" id="ARBA00022833"/>
    </source>
</evidence>
<reference evidence="8 9" key="1">
    <citation type="journal article" date="2022" name="Allergy">
        <title>Genome assembly and annotation of Periplaneta americana reveal a comprehensive cockroach allergen profile.</title>
        <authorList>
            <person name="Wang L."/>
            <person name="Xiong Q."/>
            <person name="Saelim N."/>
            <person name="Wang L."/>
            <person name="Nong W."/>
            <person name="Wan A.T."/>
            <person name="Shi M."/>
            <person name="Liu X."/>
            <person name="Cao Q."/>
            <person name="Hui J.H.L."/>
            <person name="Sookrung N."/>
            <person name="Leung T.F."/>
            <person name="Tungtrongchitr A."/>
            <person name="Tsui S.K.W."/>
        </authorList>
    </citation>
    <scope>NUCLEOTIDE SEQUENCE [LARGE SCALE GENOMIC DNA]</scope>
    <source>
        <strain evidence="8">PWHHKU_190912</strain>
    </source>
</reference>
<organism evidence="8 9">
    <name type="scientific">Periplaneta americana</name>
    <name type="common">American cockroach</name>
    <name type="synonym">Blatta americana</name>
    <dbReference type="NCBI Taxonomy" id="6978"/>
    <lineage>
        <taxon>Eukaryota</taxon>
        <taxon>Metazoa</taxon>
        <taxon>Ecdysozoa</taxon>
        <taxon>Arthropoda</taxon>
        <taxon>Hexapoda</taxon>
        <taxon>Insecta</taxon>
        <taxon>Pterygota</taxon>
        <taxon>Neoptera</taxon>
        <taxon>Polyneoptera</taxon>
        <taxon>Dictyoptera</taxon>
        <taxon>Blattodea</taxon>
        <taxon>Blattoidea</taxon>
        <taxon>Blattidae</taxon>
        <taxon>Blattinae</taxon>
        <taxon>Periplaneta</taxon>
    </lineage>
</organism>
<dbReference type="Proteomes" id="UP001148838">
    <property type="component" value="Unassembled WGS sequence"/>
</dbReference>
<proteinExistence type="predicted"/>
<keyword evidence="2 5" id="KW-0863">Zinc-finger</keyword>
<evidence type="ECO:0000313" key="8">
    <source>
        <dbReference type="EMBL" id="KAJ4428989.1"/>
    </source>
</evidence>